<protein>
    <submittedName>
        <fullName evidence="1">Uncharacterized protein</fullName>
    </submittedName>
</protein>
<dbReference type="EMBL" id="CM039431">
    <property type="protein sequence ID" value="KAI4337314.1"/>
    <property type="molecule type" value="Genomic_DNA"/>
</dbReference>
<comment type="caution">
    <text evidence="1">The sequence shown here is derived from an EMBL/GenBank/DDBJ whole genome shotgun (WGS) entry which is preliminary data.</text>
</comment>
<evidence type="ECO:0000313" key="2">
    <source>
        <dbReference type="Proteomes" id="UP000828941"/>
    </source>
</evidence>
<accession>A0ACB9NNB6</accession>
<keyword evidence="2" id="KW-1185">Reference proteome</keyword>
<reference evidence="1 2" key="1">
    <citation type="journal article" date="2022" name="DNA Res.">
        <title>Chromosomal-level genome assembly of the orchid tree Bauhinia variegata (Leguminosae; Cercidoideae) supports the allotetraploid origin hypothesis of Bauhinia.</title>
        <authorList>
            <person name="Zhong Y."/>
            <person name="Chen Y."/>
            <person name="Zheng D."/>
            <person name="Pang J."/>
            <person name="Liu Y."/>
            <person name="Luo S."/>
            <person name="Meng S."/>
            <person name="Qian L."/>
            <person name="Wei D."/>
            <person name="Dai S."/>
            <person name="Zhou R."/>
        </authorList>
    </citation>
    <scope>NUCLEOTIDE SEQUENCE [LARGE SCALE GENOMIC DNA]</scope>
    <source>
        <strain evidence="1">BV-YZ2020</strain>
    </source>
</reference>
<dbReference type="Proteomes" id="UP000828941">
    <property type="component" value="Chromosome 6"/>
</dbReference>
<organism evidence="1 2">
    <name type="scientific">Bauhinia variegata</name>
    <name type="common">Purple orchid tree</name>
    <name type="synonym">Phanera variegata</name>
    <dbReference type="NCBI Taxonomy" id="167791"/>
    <lineage>
        <taxon>Eukaryota</taxon>
        <taxon>Viridiplantae</taxon>
        <taxon>Streptophyta</taxon>
        <taxon>Embryophyta</taxon>
        <taxon>Tracheophyta</taxon>
        <taxon>Spermatophyta</taxon>
        <taxon>Magnoliopsida</taxon>
        <taxon>eudicotyledons</taxon>
        <taxon>Gunneridae</taxon>
        <taxon>Pentapetalae</taxon>
        <taxon>rosids</taxon>
        <taxon>fabids</taxon>
        <taxon>Fabales</taxon>
        <taxon>Fabaceae</taxon>
        <taxon>Cercidoideae</taxon>
        <taxon>Cercideae</taxon>
        <taxon>Bauhiniinae</taxon>
        <taxon>Bauhinia</taxon>
    </lineage>
</organism>
<proteinExistence type="predicted"/>
<name>A0ACB9NNB6_BAUVA</name>
<gene>
    <name evidence="1" type="ORF">L6164_015747</name>
</gene>
<evidence type="ECO:0000313" key="1">
    <source>
        <dbReference type="EMBL" id="KAI4337314.1"/>
    </source>
</evidence>
<sequence>MPRPGPRPYECVKRAWHSDRHQPIRGTLIQEIFRVVDEIHSSTTKKNTEYQEKLPVVVLRAEEIMYSKANSEVEYMDLTTLLERTNDAIDTIIRRDESMETGECLHPCIEAALCLGCSPRKASRSQRNSPRCYLNPTIQEFSSDSRSAAEALHATQSRYVSQCPILLPYVSENVASTRKKQCLEHQPSSNMYSIYPLYYGNEFKFDDSQLRYSVGPAITGVVQNHLVSNLNASNHRLQPFRTGNPVNPRTIGCDLSLRLGSLSIPAPSQNYRPHEGEARSKFRGQEYTSFTGNGAFGTLDCFSSKQGFEDESVDVRKRKASFPIAP</sequence>